<keyword evidence="1" id="KW-0472">Membrane</keyword>
<dbReference type="AlphaFoldDB" id="A0A1B3ZEB4"/>
<evidence type="ECO:0000313" key="3">
    <source>
        <dbReference type="Proteomes" id="UP000094256"/>
    </source>
</evidence>
<reference evidence="2 3" key="1">
    <citation type="submission" date="2016-01" db="EMBL/GenBank/DDBJ databases">
        <title>Complete genome and mega plasmid sequence of Sphingomonas panacis DCY99 elicits systemic resistance in rice to Xanthomonas oryzae.</title>
        <authorList>
            <person name="Kim Y.J."/>
            <person name="Yang D.C."/>
            <person name="Sing P."/>
        </authorList>
    </citation>
    <scope>NUCLEOTIDE SEQUENCE [LARGE SCALE GENOMIC DNA]</scope>
    <source>
        <strain evidence="2 3">DCY99</strain>
    </source>
</reference>
<accession>A0A1B3ZEB4</accession>
<keyword evidence="1" id="KW-1133">Transmembrane helix</keyword>
<organism evidence="2 3">
    <name type="scientific">Sphingomonas panacis</name>
    <dbReference type="NCBI Taxonomy" id="1560345"/>
    <lineage>
        <taxon>Bacteria</taxon>
        <taxon>Pseudomonadati</taxon>
        <taxon>Pseudomonadota</taxon>
        <taxon>Alphaproteobacteria</taxon>
        <taxon>Sphingomonadales</taxon>
        <taxon>Sphingomonadaceae</taxon>
        <taxon>Sphingomonas</taxon>
    </lineage>
</organism>
<keyword evidence="1" id="KW-0812">Transmembrane</keyword>
<dbReference type="RefSeq" id="WP_069206284.1">
    <property type="nucleotide sequence ID" value="NZ_CP014168.1"/>
</dbReference>
<name>A0A1B3ZEB4_9SPHN</name>
<feature type="transmembrane region" description="Helical" evidence="1">
    <location>
        <begin position="40"/>
        <end position="61"/>
    </location>
</feature>
<gene>
    <name evidence="2" type="ORF">AWL63_19190</name>
</gene>
<evidence type="ECO:0000313" key="2">
    <source>
        <dbReference type="EMBL" id="AOH85755.1"/>
    </source>
</evidence>
<sequence>MKPDLVSLDRPVPAPFIHRQDCRCPDCPGGRRPLDPVTRATLLFSGGMGIGFVLVAASGNLEAALRALFGL</sequence>
<evidence type="ECO:0000256" key="1">
    <source>
        <dbReference type="SAM" id="Phobius"/>
    </source>
</evidence>
<dbReference type="Proteomes" id="UP000094256">
    <property type="component" value="Chromosome"/>
</dbReference>
<dbReference type="EMBL" id="CP014168">
    <property type="protein sequence ID" value="AOH85755.1"/>
    <property type="molecule type" value="Genomic_DNA"/>
</dbReference>
<dbReference type="STRING" id="1560345.AWL63_19190"/>
<keyword evidence="3" id="KW-1185">Reference proteome</keyword>
<dbReference type="KEGG" id="span:AWL63_19190"/>
<protein>
    <submittedName>
        <fullName evidence="2">Uncharacterized protein</fullName>
    </submittedName>
</protein>
<proteinExistence type="predicted"/>